<reference evidence="9" key="1">
    <citation type="journal article" date="2016" name="Proc. Natl. Acad. Sci. U.S.A.">
        <title>Comparative genomics of biotechnologically important yeasts.</title>
        <authorList>
            <person name="Riley R."/>
            <person name="Haridas S."/>
            <person name="Wolfe K.H."/>
            <person name="Lopes M.R."/>
            <person name="Hittinger C.T."/>
            <person name="Goeker M."/>
            <person name="Salamov A.A."/>
            <person name="Wisecaver J.H."/>
            <person name="Long T.M."/>
            <person name="Calvey C.H."/>
            <person name="Aerts A.L."/>
            <person name="Barry K.W."/>
            <person name="Choi C."/>
            <person name="Clum A."/>
            <person name="Coughlan A.Y."/>
            <person name="Deshpande S."/>
            <person name="Douglass A.P."/>
            <person name="Hanson S.J."/>
            <person name="Klenk H.-P."/>
            <person name="LaButti K.M."/>
            <person name="Lapidus A."/>
            <person name="Lindquist E.A."/>
            <person name="Lipzen A.M."/>
            <person name="Meier-Kolthoff J.P."/>
            <person name="Ohm R.A."/>
            <person name="Otillar R.P."/>
            <person name="Pangilinan J.L."/>
            <person name="Peng Y."/>
            <person name="Rokas A."/>
            <person name="Rosa C.A."/>
            <person name="Scheuner C."/>
            <person name="Sibirny A.A."/>
            <person name="Slot J.C."/>
            <person name="Stielow J.B."/>
            <person name="Sun H."/>
            <person name="Kurtzman C.P."/>
            <person name="Blackwell M."/>
            <person name="Grigoriev I.V."/>
            <person name="Jeffries T.W."/>
        </authorList>
    </citation>
    <scope>NUCLEOTIDE SEQUENCE [LARGE SCALE GENOMIC DNA]</scope>
    <source>
        <strain evidence="9">NRRL Y-1626</strain>
    </source>
</reference>
<evidence type="ECO:0000256" key="2">
    <source>
        <dbReference type="ARBA" id="ARBA00005616"/>
    </source>
</evidence>
<dbReference type="SMART" id="SM00320">
    <property type="entry name" value="WD40"/>
    <property type="match status" value="4"/>
</dbReference>
<evidence type="ECO:0000256" key="3">
    <source>
        <dbReference type="ARBA" id="ARBA00022574"/>
    </source>
</evidence>
<dbReference type="Proteomes" id="UP000092321">
    <property type="component" value="Unassembled WGS sequence"/>
</dbReference>
<keyword evidence="5" id="KW-0539">Nucleus</keyword>
<dbReference type="EMBL" id="LXPE01000046">
    <property type="protein sequence ID" value="OBA25772.1"/>
    <property type="molecule type" value="Genomic_DNA"/>
</dbReference>
<name>A0A1B7TAL2_9ASCO</name>
<comment type="caution">
    <text evidence="8">The sequence shown here is derived from an EMBL/GenBank/DDBJ whole genome shotgun (WGS) entry which is preliminary data.</text>
</comment>
<dbReference type="GO" id="GO:0048188">
    <property type="term" value="C:Set1C/COMPASS complex"/>
    <property type="evidence" value="ECO:0007669"/>
    <property type="project" value="TreeGrafter"/>
</dbReference>
<evidence type="ECO:0000256" key="1">
    <source>
        <dbReference type="ARBA" id="ARBA00004123"/>
    </source>
</evidence>
<feature type="region of interest" description="Disordered" evidence="7">
    <location>
        <begin position="1"/>
        <end position="23"/>
    </location>
</feature>
<dbReference type="AlphaFoldDB" id="A0A1B7TAL2"/>
<dbReference type="InterPro" id="IPR037867">
    <property type="entry name" value="Swd2/WDR82"/>
</dbReference>
<keyword evidence="4" id="KW-0677">Repeat</keyword>
<evidence type="ECO:0000256" key="7">
    <source>
        <dbReference type="SAM" id="MobiDB-lite"/>
    </source>
</evidence>
<gene>
    <name evidence="8" type="ORF">HANVADRAFT_26408</name>
</gene>
<organism evidence="8 9">
    <name type="scientific">Hanseniaspora valbyensis NRRL Y-1626</name>
    <dbReference type="NCBI Taxonomy" id="766949"/>
    <lineage>
        <taxon>Eukaryota</taxon>
        <taxon>Fungi</taxon>
        <taxon>Dikarya</taxon>
        <taxon>Ascomycota</taxon>
        <taxon>Saccharomycotina</taxon>
        <taxon>Saccharomycetes</taxon>
        <taxon>Saccharomycodales</taxon>
        <taxon>Saccharomycodaceae</taxon>
        <taxon>Hanseniaspora</taxon>
    </lineage>
</organism>
<dbReference type="InterPro" id="IPR015943">
    <property type="entry name" value="WD40/YVTN_repeat-like_dom_sf"/>
</dbReference>
<dbReference type="OrthoDB" id="27537at2759"/>
<dbReference type="GO" id="GO:0003682">
    <property type="term" value="F:chromatin binding"/>
    <property type="evidence" value="ECO:0007669"/>
    <property type="project" value="TreeGrafter"/>
</dbReference>
<protein>
    <submittedName>
        <fullName evidence="8">WD40 repeat-like protein</fullName>
    </submittedName>
</protein>
<dbReference type="PANTHER" id="PTHR19861">
    <property type="entry name" value="WD40 REPEAT PROTEIN SWD2"/>
    <property type="match status" value="1"/>
</dbReference>
<feature type="repeat" description="WD" evidence="6">
    <location>
        <begin position="142"/>
        <end position="183"/>
    </location>
</feature>
<dbReference type="PROSITE" id="PS50294">
    <property type="entry name" value="WD_REPEATS_REGION"/>
    <property type="match status" value="1"/>
</dbReference>
<comment type="subcellular location">
    <subcellularLocation>
        <location evidence="1">Nucleus</location>
    </subcellularLocation>
</comment>
<dbReference type="PANTHER" id="PTHR19861:SF0">
    <property type="entry name" value="WD REPEAT-CONTAINING PROTEIN 82"/>
    <property type="match status" value="1"/>
</dbReference>
<proteinExistence type="inferred from homology"/>
<evidence type="ECO:0000313" key="8">
    <source>
        <dbReference type="EMBL" id="OBA25772.1"/>
    </source>
</evidence>
<evidence type="ECO:0000256" key="4">
    <source>
        <dbReference type="ARBA" id="ARBA00022737"/>
    </source>
</evidence>
<dbReference type="InterPro" id="IPR011047">
    <property type="entry name" value="Quinoprotein_ADH-like_sf"/>
</dbReference>
<dbReference type="Gene3D" id="2.130.10.10">
    <property type="entry name" value="YVTN repeat-like/Quinoprotein amine dehydrogenase"/>
    <property type="match status" value="1"/>
</dbReference>
<keyword evidence="9" id="KW-1185">Reference proteome</keyword>
<dbReference type="Pfam" id="PF00400">
    <property type="entry name" value="WD40"/>
    <property type="match status" value="2"/>
</dbReference>
<dbReference type="SUPFAM" id="SSF50998">
    <property type="entry name" value="Quinoprotein alcohol dehydrogenase-like"/>
    <property type="match status" value="1"/>
</dbReference>
<dbReference type="PROSITE" id="PS50082">
    <property type="entry name" value="WD_REPEATS_2"/>
    <property type="match status" value="1"/>
</dbReference>
<evidence type="ECO:0000256" key="6">
    <source>
        <dbReference type="PROSITE-ProRule" id="PRU00221"/>
    </source>
</evidence>
<accession>A0A1B7TAL2</accession>
<keyword evidence="3 6" id="KW-0853">WD repeat</keyword>
<dbReference type="GO" id="GO:0016070">
    <property type="term" value="P:RNA metabolic process"/>
    <property type="evidence" value="ECO:0007669"/>
    <property type="project" value="UniProtKB-ARBA"/>
</dbReference>
<comment type="similarity">
    <text evidence="2">Belongs to the WD repeat SWD2 family.</text>
</comment>
<evidence type="ECO:0000313" key="9">
    <source>
        <dbReference type="Proteomes" id="UP000092321"/>
    </source>
</evidence>
<evidence type="ECO:0000256" key="5">
    <source>
        <dbReference type="ARBA" id="ARBA00023242"/>
    </source>
</evidence>
<sequence>MSNSKSYHSFQNASSYQPNGTNQKSFVTNENDKVFSFDKETFTKFQPVKSFRLDNGGEKIPITSMNFHDSGEYLLTTHANRSMELYNARTCQYLTNIATKKYGCHSAVFTHSPIEILHASTTLDSKDIRLLNLETNQYIRYFQGHGALVSEIALSPVDDLFISSSYDESVRVWDPRVNSNVATAVLPVVAPNCIAFDPSGRVFAVGNPTTGEISLYDIKNLVKGAFLYKELGSNKYSSNSWKKIKFSNCGRYLLLDGTKGTNFILDAFTLEPLFDLLGCMPFPNREFIDAGNSCFSPCGNYVLGTSYENKICLWDIATSLAGKNLNPLRQMPTPKEVSCRNIMFNPKYSMLVTADDTLDFFCYIE</sequence>
<dbReference type="InterPro" id="IPR001680">
    <property type="entry name" value="WD40_rpt"/>
</dbReference>